<name>A0A6N8EDY7_9GAMM</name>
<evidence type="ECO:0000259" key="3">
    <source>
        <dbReference type="Pfam" id="PF02342"/>
    </source>
</evidence>
<dbReference type="Gene3D" id="2.60.60.30">
    <property type="entry name" value="sav2460 like domains"/>
    <property type="match status" value="1"/>
</dbReference>
<evidence type="ECO:0000256" key="1">
    <source>
        <dbReference type="ARBA" id="ARBA00008775"/>
    </source>
</evidence>
<proteinExistence type="inferred from homology"/>
<dbReference type="Proteomes" id="UP000434044">
    <property type="component" value="Unassembled WGS sequence"/>
</dbReference>
<accession>A0A6N8EDY7</accession>
<dbReference type="PANTHER" id="PTHR32097">
    <property type="entry name" value="CAMP-BINDING PROTEIN 1-RELATED"/>
    <property type="match status" value="1"/>
</dbReference>
<reference evidence="4 5" key="1">
    <citation type="submission" date="2019-11" db="EMBL/GenBank/DDBJ databases">
        <title>Whole-genome sequence of the anaerobic purple sulfur bacterium Allochromatium palmeri DSM 15591.</title>
        <authorList>
            <person name="Kyndt J.A."/>
            <person name="Meyer T.E."/>
        </authorList>
    </citation>
    <scope>NUCLEOTIDE SEQUENCE [LARGE SCALE GENOMIC DNA]</scope>
    <source>
        <strain evidence="4 5">DSM 15591</strain>
    </source>
</reference>
<dbReference type="InterPro" id="IPR051324">
    <property type="entry name" value="Stress/Tellurium_Resist"/>
</dbReference>
<organism evidence="4 5">
    <name type="scientific">Allochromatium palmeri</name>
    <dbReference type="NCBI Taxonomy" id="231048"/>
    <lineage>
        <taxon>Bacteria</taxon>
        <taxon>Pseudomonadati</taxon>
        <taxon>Pseudomonadota</taxon>
        <taxon>Gammaproteobacteria</taxon>
        <taxon>Chromatiales</taxon>
        <taxon>Chromatiaceae</taxon>
        <taxon>Allochromatium</taxon>
    </lineage>
</organism>
<keyword evidence="5" id="KW-1185">Reference proteome</keyword>
<dbReference type="PANTHER" id="PTHR32097:SF4">
    <property type="entry name" value="GENERAL STRESS PROTEIN 16U"/>
    <property type="match status" value="1"/>
</dbReference>
<feature type="domain" description="TerD" evidence="3">
    <location>
        <begin position="1"/>
        <end position="206"/>
    </location>
</feature>
<gene>
    <name evidence="4" type="ORF">GJ668_11330</name>
</gene>
<dbReference type="InterPro" id="IPR003325">
    <property type="entry name" value="TerD"/>
</dbReference>
<dbReference type="OrthoDB" id="570928at2"/>
<sequence>MAVRLTKGQGISLKKTEHDLSMVTIGLGWDISGGGAASQSGEDYDLDVVAFLCGPDGKVRDLGRDSTGKATLNDSDVIFFNNLKHRSGCIWLTGDSRAGGGDGDDEQIVARLNDLPDSYASVVFVVQIYEGRKRGQSFGQVRNAYIRAVDARGVEMLRFDLSGGAGYEDQRSMLFAELVREAGGWRFKAIGDTSESDTLVEWLKRYV</sequence>
<dbReference type="Pfam" id="PF02342">
    <property type="entry name" value="TerD"/>
    <property type="match status" value="1"/>
</dbReference>
<evidence type="ECO:0000313" key="5">
    <source>
        <dbReference type="Proteomes" id="UP000434044"/>
    </source>
</evidence>
<comment type="similarity">
    <text evidence="1">Belongs to the CAPAB/TerDEXZ family.</text>
</comment>
<dbReference type="GO" id="GO:0046690">
    <property type="term" value="P:response to tellurium ion"/>
    <property type="evidence" value="ECO:0007669"/>
    <property type="project" value="UniProtKB-KW"/>
</dbReference>
<evidence type="ECO:0000313" key="4">
    <source>
        <dbReference type="EMBL" id="MTW21680.1"/>
    </source>
</evidence>
<keyword evidence="2" id="KW-0778">Tellurium resistance</keyword>
<dbReference type="AlphaFoldDB" id="A0A6N8EDY7"/>
<protein>
    <submittedName>
        <fullName evidence="4">Tellurium resistance protein TerX</fullName>
    </submittedName>
</protein>
<evidence type="ECO:0000256" key="2">
    <source>
        <dbReference type="ARBA" id="ARBA00022686"/>
    </source>
</evidence>
<dbReference type="EMBL" id="WNKT01000022">
    <property type="protein sequence ID" value="MTW21680.1"/>
    <property type="molecule type" value="Genomic_DNA"/>
</dbReference>
<dbReference type="CDD" id="cd06974">
    <property type="entry name" value="TerD_like"/>
    <property type="match status" value="1"/>
</dbReference>
<dbReference type="RefSeq" id="WP_155450264.1">
    <property type="nucleotide sequence ID" value="NZ_WNKT01000022.1"/>
</dbReference>
<comment type="caution">
    <text evidence="4">The sequence shown here is derived from an EMBL/GenBank/DDBJ whole genome shotgun (WGS) entry which is preliminary data.</text>
</comment>